<protein>
    <recommendedName>
        <fullName evidence="4">DUF4252 domain-containing protein</fullName>
    </recommendedName>
</protein>
<proteinExistence type="predicted"/>
<organism evidence="2 3">
    <name type="scientific">Bacteroides stercorirosoris</name>
    <dbReference type="NCBI Taxonomy" id="871324"/>
    <lineage>
        <taxon>Bacteria</taxon>
        <taxon>Pseudomonadati</taxon>
        <taxon>Bacteroidota</taxon>
        <taxon>Bacteroidia</taxon>
        <taxon>Bacteroidales</taxon>
        <taxon>Bacteroidaceae</taxon>
        <taxon>Bacteroides</taxon>
    </lineage>
</organism>
<name>A0A1M6EYP6_9BACE</name>
<keyword evidence="1" id="KW-0732">Signal</keyword>
<dbReference type="Pfam" id="PF19603">
    <property type="entry name" value="DUF6108"/>
    <property type="match status" value="1"/>
</dbReference>
<evidence type="ECO:0000256" key="1">
    <source>
        <dbReference type="SAM" id="SignalP"/>
    </source>
</evidence>
<sequence length="149" mass="17105">MIMKKFIRTLLCCLLLLFSTGMYAQKGLQIASVFQKYGNQKGATYVELSKMLSKNWDITHYQSLKLAKAEKALPEIYRCLEADREHAKKIKEVVTDGQIQSGYYQLPPLQNKTNRFILFRLGKKGEATLIYIEGEIDSDDLVTLIFSKD</sequence>
<feature type="chain" id="PRO_5009917235" description="DUF4252 domain-containing protein" evidence="1">
    <location>
        <begin position="25"/>
        <end position="149"/>
    </location>
</feature>
<gene>
    <name evidence="2" type="ORF">SAMN05444350_110145</name>
</gene>
<dbReference type="EMBL" id="FQZN01000010">
    <property type="protein sequence ID" value="SHI90583.1"/>
    <property type="molecule type" value="Genomic_DNA"/>
</dbReference>
<dbReference type="InterPro" id="IPR046090">
    <property type="entry name" value="DUF6108"/>
</dbReference>
<feature type="signal peptide" evidence="1">
    <location>
        <begin position="1"/>
        <end position="24"/>
    </location>
</feature>
<reference evidence="3" key="1">
    <citation type="submission" date="2016-11" db="EMBL/GenBank/DDBJ databases">
        <authorList>
            <person name="Varghese N."/>
            <person name="Submissions S."/>
        </authorList>
    </citation>
    <scope>NUCLEOTIDE SEQUENCE [LARGE SCALE GENOMIC DNA]</scope>
    <source>
        <strain evidence="3">DSM 26884</strain>
    </source>
</reference>
<dbReference type="AlphaFoldDB" id="A0A1M6EYP6"/>
<keyword evidence="3" id="KW-1185">Reference proteome</keyword>
<accession>A0A1M6EYP6</accession>
<evidence type="ECO:0000313" key="3">
    <source>
        <dbReference type="Proteomes" id="UP000184192"/>
    </source>
</evidence>
<dbReference type="Proteomes" id="UP000184192">
    <property type="component" value="Unassembled WGS sequence"/>
</dbReference>
<evidence type="ECO:0000313" key="2">
    <source>
        <dbReference type="EMBL" id="SHI90583.1"/>
    </source>
</evidence>
<evidence type="ECO:0008006" key="4">
    <source>
        <dbReference type="Google" id="ProtNLM"/>
    </source>
</evidence>
<dbReference type="eggNOG" id="ENOG5032SKC">
    <property type="taxonomic scope" value="Bacteria"/>
</dbReference>